<name>A0A743SNA7_SALER</name>
<evidence type="ECO:0000313" key="1">
    <source>
        <dbReference type="EMBL" id="HAF2131296.1"/>
    </source>
</evidence>
<comment type="caution">
    <text evidence="1">The sequence shown here is derived from an EMBL/GenBank/DDBJ whole genome shotgun (WGS) entry which is preliminary data.</text>
</comment>
<reference evidence="1" key="2">
    <citation type="submission" date="2020-02" db="EMBL/GenBank/DDBJ databases">
        <authorList>
            <consortium name="NCBI Pathogen Detection Project"/>
        </authorList>
    </citation>
    <scope>NUCLEOTIDE SEQUENCE</scope>
    <source>
        <strain evidence="1">MA.CK_00/00001968</strain>
    </source>
</reference>
<gene>
    <name evidence="1" type="ORF">G9F27_005662</name>
</gene>
<sequence length="124" mass="13969">MQKCTLAYSCSLGFRRWRRLISPSIAEMINCDVLSPGSFTFSIPSTVSCGTRARSACDFAFTLPVGISESPVIWCRPSYTKKSYIQSLTCRPPRAILLLSGLHQWKGNTAYRPLKQRNPVVREH</sequence>
<organism evidence="1">
    <name type="scientific">Salmonella enterica</name>
    <name type="common">Salmonella choleraesuis</name>
    <dbReference type="NCBI Taxonomy" id="28901"/>
    <lineage>
        <taxon>Bacteria</taxon>
        <taxon>Pseudomonadati</taxon>
        <taxon>Pseudomonadota</taxon>
        <taxon>Gammaproteobacteria</taxon>
        <taxon>Enterobacterales</taxon>
        <taxon>Enterobacteriaceae</taxon>
        <taxon>Salmonella</taxon>
    </lineage>
</organism>
<accession>A0A743SNA7</accession>
<dbReference type="AlphaFoldDB" id="A0A743SNA7"/>
<dbReference type="EMBL" id="DAAUQX010000123">
    <property type="protein sequence ID" value="HAF2131296.1"/>
    <property type="molecule type" value="Genomic_DNA"/>
</dbReference>
<reference evidence="1" key="1">
    <citation type="journal article" date="2018" name="Genome Biol.">
        <title>SKESA: strategic k-mer extension for scrupulous assemblies.</title>
        <authorList>
            <person name="Souvorov A."/>
            <person name="Agarwala R."/>
            <person name="Lipman D.J."/>
        </authorList>
    </citation>
    <scope>NUCLEOTIDE SEQUENCE</scope>
    <source>
        <strain evidence="1">MA.CK_00/00001968</strain>
    </source>
</reference>
<protein>
    <submittedName>
        <fullName evidence="1">Uncharacterized protein</fullName>
    </submittedName>
</protein>
<proteinExistence type="predicted"/>